<evidence type="ECO:0000313" key="3">
    <source>
        <dbReference type="Proteomes" id="UP000092993"/>
    </source>
</evidence>
<feature type="compositionally biased region" description="Acidic residues" evidence="1">
    <location>
        <begin position="49"/>
        <end position="67"/>
    </location>
</feature>
<dbReference type="STRING" id="5627.A0A1C7LYN3"/>
<sequence length="549" mass="60254">MLPPRAVRKVAGYASKNPQVIQREDSRDAMTAPVGGGSDSHDVSGSQENSEDENEVDLDDEGQDDPEEPKAGTRKKTKVGRAEVLAVRTETGALNVGKRKDESDGTYHDMVTKKLKKTPAPSGLIKEWKNQSGVSTGSRRGDMQSDISSAHSSAYSKSNPSSAAPSDYEGDADYSDACAQYGGFADEDESHERASLSARTSNNLRWDAVSSRSKATQLSRSLQDIAAEVGVDRAAARCDELTQIKIGPPIIGVAVANLSAGGRKSSAKKATRTKFTNKDLPTDMRDAFTNILVPLAREHAGTLPAWTSLTLTDIQALFDRVFPDIEYSVQENDVFYDLISYRVHDWRSSFAQAAIAAFDKQIKENQEDFKTREDVAAYVTYALGNDPEVKNAPFLWKSWGGGIKKTGRFQSELILSTFTAHLAALSAIPHEFRTSFDYPRGALILSILAVERALVFWRKGTLQIPTGQAGYFSADNWGDRVEIHSGHPKAIKKASKYLRVLDTFTTADWNNILDGAKKCYNEKKRVLAATVTLVVDDSDDEFMLMSDKE</sequence>
<keyword evidence="3" id="KW-1185">Reference proteome</keyword>
<protein>
    <submittedName>
        <fullName evidence="2">Uncharacterized protein</fullName>
    </submittedName>
</protein>
<reference evidence="2 3" key="1">
    <citation type="submission" date="2016-03" db="EMBL/GenBank/DDBJ databases">
        <title>Whole genome sequencing of Grifola frondosa 9006-11.</title>
        <authorList>
            <person name="Min B."/>
            <person name="Park H."/>
            <person name="Kim J.-G."/>
            <person name="Cho H."/>
            <person name="Oh Y.-L."/>
            <person name="Kong W.-S."/>
            <person name="Choi I.-G."/>
        </authorList>
    </citation>
    <scope>NUCLEOTIDE SEQUENCE [LARGE SCALE GENOMIC DNA]</scope>
    <source>
        <strain evidence="2 3">9006-11</strain>
    </source>
</reference>
<gene>
    <name evidence="2" type="ORF">A0H81_10299</name>
</gene>
<feature type="region of interest" description="Disordered" evidence="1">
    <location>
        <begin position="1"/>
        <end position="171"/>
    </location>
</feature>
<evidence type="ECO:0000313" key="2">
    <source>
        <dbReference type="EMBL" id="OBZ69823.1"/>
    </source>
</evidence>
<evidence type="ECO:0000256" key="1">
    <source>
        <dbReference type="SAM" id="MobiDB-lite"/>
    </source>
</evidence>
<feature type="compositionally biased region" description="Basic and acidic residues" evidence="1">
    <location>
        <begin position="98"/>
        <end position="112"/>
    </location>
</feature>
<dbReference type="OMA" id="NRRRWNT"/>
<dbReference type="Proteomes" id="UP000092993">
    <property type="component" value="Unassembled WGS sequence"/>
</dbReference>
<name>A0A1C7LYN3_GRIFR</name>
<dbReference type="EMBL" id="LUGG01000015">
    <property type="protein sequence ID" value="OBZ69823.1"/>
    <property type="molecule type" value="Genomic_DNA"/>
</dbReference>
<dbReference type="OrthoDB" id="2803752at2759"/>
<feature type="compositionally biased region" description="Low complexity" evidence="1">
    <location>
        <begin position="145"/>
        <end position="166"/>
    </location>
</feature>
<accession>A0A1C7LYN3</accession>
<dbReference type="AlphaFoldDB" id="A0A1C7LYN3"/>
<proteinExistence type="predicted"/>
<organism evidence="2 3">
    <name type="scientific">Grifola frondosa</name>
    <name type="common">Maitake</name>
    <name type="synonym">Polyporus frondosus</name>
    <dbReference type="NCBI Taxonomy" id="5627"/>
    <lineage>
        <taxon>Eukaryota</taxon>
        <taxon>Fungi</taxon>
        <taxon>Dikarya</taxon>
        <taxon>Basidiomycota</taxon>
        <taxon>Agaricomycotina</taxon>
        <taxon>Agaricomycetes</taxon>
        <taxon>Polyporales</taxon>
        <taxon>Grifolaceae</taxon>
        <taxon>Grifola</taxon>
    </lineage>
</organism>
<comment type="caution">
    <text evidence="2">The sequence shown here is derived from an EMBL/GenBank/DDBJ whole genome shotgun (WGS) entry which is preliminary data.</text>
</comment>